<name>A0A6J6NIF8_9ZZZZ</name>
<accession>A0A6J6NIF8</accession>
<reference evidence="1" key="1">
    <citation type="submission" date="2020-05" db="EMBL/GenBank/DDBJ databases">
        <authorList>
            <person name="Chiriac C."/>
            <person name="Salcher M."/>
            <person name="Ghai R."/>
            <person name="Kavagutti S V."/>
        </authorList>
    </citation>
    <scope>NUCLEOTIDE SEQUENCE</scope>
</reference>
<sequence>MLEAGEHPAGISRLELRVEVSLVIDWIHESMEALTGVHVRAVGGDNHLIFRQQIRQIDAVTVKDLGDVQVGSV</sequence>
<evidence type="ECO:0000313" key="1">
    <source>
        <dbReference type="EMBL" id="CAB4686470.1"/>
    </source>
</evidence>
<gene>
    <name evidence="1" type="ORF">UFOPK2310_01541</name>
</gene>
<dbReference type="EMBL" id="CAEZWW010000248">
    <property type="protein sequence ID" value="CAB4686470.1"/>
    <property type="molecule type" value="Genomic_DNA"/>
</dbReference>
<proteinExistence type="predicted"/>
<dbReference type="AlphaFoldDB" id="A0A6J6NIF8"/>
<organism evidence="1">
    <name type="scientific">freshwater metagenome</name>
    <dbReference type="NCBI Taxonomy" id="449393"/>
    <lineage>
        <taxon>unclassified sequences</taxon>
        <taxon>metagenomes</taxon>
        <taxon>ecological metagenomes</taxon>
    </lineage>
</organism>
<protein>
    <submittedName>
        <fullName evidence="1">Unannotated protein</fullName>
    </submittedName>
</protein>